<dbReference type="PANTHER" id="PTHR47747">
    <property type="entry name" value="RIBONUCLEASE P PROTEIN SUBUNIT P38-LIKE PROTEIN"/>
    <property type="match status" value="1"/>
</dbReference>
<dbReference type="AlphaFoldDB" id="A0A2P5BFL0"/>
<dbReference type="EMBL" id="JXTB01000292">
    <property type="protein sequence ID" value="PON47581.1"/>
    <property type="molecule type" value="Genomic_DNA"/>
</dbReference>
<feature type="region of interest" description="Disordered" evidence="2">
    <location>
        <begin position="1"/>
        <end position="21"/>
    </location>
</feature>
<dbReference type="Proteomes" id="UP000237105">
    <property type="component" value="Unassembled WGS sequence"/>
</dbReference>
<reference evidence="4" key="1">
    <citation type="submission" date="2016-06" db="EMBL/GenBank/DDBJ databases">
        <title>Parallel loss of symbiosis genes in relatives of nitrogen-fixing non-legume Parasponia.</title>
        <authorList>
            <person name="Van Velzen R."/>
            <person name="Holmer R."/>
            <person name="Bu F."/>
            <person name="Rutten L."/>
            <person name="Van Zeijl A."/>
            <person name="Liu W."/>
            <person name="Santuari L."/>
            <person name="Cao Q."/>
            <person name="Sharma T."/>
            <person name="Shen D."/>
            <person name="Roswanjaya Y."/>
            <person name="Wardhani T."/>
            <person name="Kalhor M.S."/>
            <person name="Jansen J."/>
            <person name="Van den Hoogen J."/>
            <person name="Gungor B."/>
            <person name="Hartog M."/>
            <person name="Hontelez J."/>
            <person name="Verver J."/>
            <person name="Yang W.-C."/>
            <person name="Schijlen E."/>
            <person name="Repin R."/>
            <person name="Schilthuizen M."/>
            <person name="Schranz E."/>
            <person name="Heidstra R."/>
            <person name="Miyata K."/>
            <person name="Fedorova E."/>
            <person name="Kohlen W."/>
            <person name="Bisseling T."/>
            <person name="Smit S."/>
            <person name="Geurts R."/>
        </authorList>
    </citation>
    <scope>NUCLEOTIDE SEQUENCE [LARGE SCALE GENOMIC DNA]</scope>
    <source>
        <strain evidence="4">cv. WU1-14</strain>
    </source>
</reference>
<comment type="caution">
    <text evidence="3">The sequence shown here is derived from an EMBL/GenBank/DDBJ whole genome shotgun (WGS) entry which is preliminary data.</text>
</comment>
<gene>
    <name evidence="3" type="ORF">PanWU01x14_243400</name>
</gene>
<dbReference type="Gene3D" id="1.10.287.1490">
    <property type="match status" value="1"/>
</dbReference>
<keyword evidence="4" id="KW-1185">Reference proteome</keyword>
<organism evidence="3 4">
    <name type="scientific">Parasponia andersonii</name>
    <name type="common">Sponia andersonii</name>
    <dbReference type="NCBI Taxonomy" id="3476"/>
    <lineage>
        <taxon>Eukaryota</taxon>
        <taxon>Viridiplantae</taxon>
        <taxon>Streptophyta</taxon>
        <taxon>Embryophyta</taxon>
        <taxon>Tracheophyta</taxon>
        <taxon>Spermatophyta</taxon>
        <taxon>Magnoliopsida</taxon>
        <taxon>eudicotyledons</taxon>
        <taxon>Gunneridae</taxon>
        <taxon>Pentapetalae</taxon>
        <taxon>rosids</taxon>
        <taxon>fabids</taxon>
        <taxon>Rosales</taxon>
        <taxon>Cannabaceae</taxon>
        <taxon>Parasponia</taxon>
    </lineage>
</organism>
<feature type="coiled-coil region" evidence="1">
    <location>
        <begin position="107"/>
        <end position="141"/>
    </location>
</feature>
<protein>
    <submittedName>
        <fullName evidence="3">Ribonuclease P protein subunit P38-like protein</fullName>
    </submittedName>
</protein>
<dbReference type="PANTHER" id="PTHR47747:SF3">
    <property type="entry name" value="OS03G0853600 PROTEIN"/>
    <property type="match status" value="1"/>
</dbReference>
<accession>A0A2P5BFL0</accession>
<evidence type="ECO:0000256" key="2">
    <source>
        <dbReference type="SAM" id="MobiDB-lite"/>
    </source>
</evidence>
<proteinExistence type="predicted"/>
<evidence type="ECO:0000313" key="4">
    <source>
        <dbReference type="Proteomes" id="UP000237105"/>
    </source>
</evidence>
<dbReference type="OrthoDB" id="751422at2759"/>
<name>A0A2P5BFL0_PARAD</name>
<dbReference type="STRING" id="3476.A0A2P5BFL0"/>
<evidence type="ECO:0000256" key="1">
    <source>
        <dbReference type="SAM" id="Coils"/>
    </source>
</evidence>
<feature type="compositionally biased region" description="Acidic residues" evidence="2">
    <location>
        <begin position="1"/>
        <end position="16"/>
    </location>
</feature>
<sequence length="421" mass="48686">MAEKEEPEEEEEEEEGPKEMEEQVKKLLCSYIGVSFSVFLALAPKKWAQLQRQAMEFPMRLAQAEEQLRQMTSRRKEDSKANARVVEIFASHRNAWQAEEKWLLHQIDASNQEIAHLNARIAEFEKAEDSSRDRMDQLEKELAERDEMIGFMSRRGEAEFEAKEETEGGLGELNGLYEQIQQRSSQIDSEFLASASKLWAERAIVWQGHRNQESRWRLLGWDVQCESVDSMCYMKHFVARRESPWKVDGDSSGISSKLKLLEQELLNLEKVGKSDLLKAPSLMRKQAKRYQALAGKIDDLCRSMQDSDPSDPTISLDFRTQRQTEFLLEAFRLQQRASETAQKLTALQTEIGKNYRGDEIGSFANITTKRSLDSIGNNFKEIQRNLEIWLARIIGDLKGILSRDGASRVKEYYVPRYPFVQ</sequence>
<keyword evidence="1" id="KW-0175">Coiled coil</keyword>
<evidence type="ECO:0000313" key="3">
    <source>
        <dbReference type="EMBL" id="PON47581.1"/>
    </source>
</evidence>